<name>A0A0E9VCX7_ANGAN</name>
<organism evidence="1">
    <name type="scientific">Anguilla anguilla</name>
    <name type="common">European freshwater eel</name>
    <name type="synonym">Muraena anguilla</name>
    <dbReference type="NCBI Taxonomy" id="7936"/>
    <lineage>
        <taxon>Eukaryota</taxon>
        <taxon>Metazoa</taxon>
        <taxon>Chordata</taxon>
        <taxon>Craniata</taxon>
        <taxon>Vertebrata</taxon>
        <taxon>Euteleostomi</taxon>
        <taxon>Actinopterygii</taxon>
        <taxon>Neopterygii</taxon>
        <taxon>Teleostei</taxon>
        <taxon>Anguilliformes</taxon>
        <taxon>Anguillidae</taxon>
        <taxon>Anguilla</taxon>
    </lineage>
</organism>
<sequence>MAFLDTSGLIINKLIRVVEKVEVKQGEAI</sequence>
<accession>A0A0E9VCX7</accession>
<reference evidence="1" key="2">
    <citation type="journal article" date="2015" name="Fish Shellfish Immunol.">
        <title>Early steps in the European eel (Anguilla anguilla)-Vibrio vulnificus interaction in the gills: Role of the RtxA13 toxin.</title>
        <authorList>
            <person name="Callol A."/>
            <person name="Pajuelo D."/>
            <person name="Ebbesson L."/>
            <person name="Teles M."/>
            <person name="MacKenzie S."/>
            <person name="Amaro C."/>
        </authorList>
    </citation>
    <scope>NUCLEOTIDE SEQUENCE</scope>
</reference>
<protein>
    <submittedName>
        <fullName evidence="1">Uncharacterized protein</fullName>
    </submittedName>
</protein>
<dbReference type="EMBL" id="GBXM01032603">
    <property type="protein sequence ID" value="JAH75974.1"/>
    <property type="molecule type" value="Transcribed_RNA"/>
</dbReference>
<dbReference type="AlphaFoldDB" id="A0A0E9VCX7"/>
<reference evidence="1" key="1">
    <citation type="submission" date="2014-11" db="EMBL/GenBank/DDBJ databases">
        <authorList>
            <person name="Amaro Gonzalez C."/>
        </authorList>
    </citation>
    <scope>NUCLEOTIDE SEQUENCE</scope>
</reference>
<evidence type="ECO:0000313" key="1">
    <source>
        <dbReference type="EMBL" id="JAH75974.1"/>
    </source>
</evidence>
<proteinExistence type="predicted"/>